<feature type="domain" description="Putative beta-lactamase-inhibitor-like PepSY-like" evidence="2">
    <location>
        <begin position="60"/>
        <end position="141"/>
    </location>
</feature>
<dbReference type="Pfam" id="PF11396">
    <property type="entry name" value="PepSY_like"/>
    <property type="match status" value="1"/>
</dbReference>
<name>A0A015UIW5_BACFG</name>
<dbReference type="Proteomes" id="UP000020529">
    <property type="component" value="Unassembled WGS sequence"/>
</dbReference>
<dbReference type="EMBL" id="JGCY01000336">
    <property type="protein sequence ID" value="EXY73873.1"/>
    <property type="molecule type" value="Genomic_DNA"/>
</dbReference>
<organism evidence="3 4">
    <name type="scientific">Bacteroides fragilis str. 3988T(B)14</name>
    <dbReference type="NCBI Taxonomy" id="1339315"/>
    <lineage>
        <taxon>Bacteria</taxon>
        <taxon>Pseudomonadati</taxon>
        <taxon>Bacteroidota</taxon>
        <taxon>Bacteroidia</taxon>
        <taxon>Bacteroidales</taxon>
        <taxon>Bacteroidaceae</taxon>
        <taxon>Bacteroides</taxon>
    </lineage>
</organism>
<dbReference type="Gene3D" id="3.40.1420.30">
    <property type="match status" value="1"/>
</dbReference>
<dbReference type="RefSeq" id="WP_032588227.1">
    <property type="nucleotide sequence ID" value="NZ_JGCY01000336.1"/>
</dbReference>
<protein>
    <submittedName>
        <fullName evidence="3">Putative periplasmic protein</fullName>
    </submittedName>
</protein>
<feature type="chain" id="PRO_5001477179" evidence="1">
    <location>
        <begin position="21"/>
        <end position="145"/>
    </location>
</feature>
<dbReference type="SUPFAM" id="SSF160574">
    <property type="entry name" value="BT0923-like"/>
    <property type="match status" value="1"/>
</dbReference>
<evidence type="ECO:0000313" key="4">
    <source>
        <dbReference type="Proteomes" id="UP000020529"/>
    </source>
</evidence>
<gene>
    <name evidence="3" type="ORF">M124_2334</name>
</gene>
<comment type="caution">
    <text evidence="3">The sequence shown here is derived from an EMBL/GenBank/DDBJ whole genome shotgun (WGS) entry which is preliminary data.</text>
</comment>
<evidence type="ECO:0000313" key="3">
    <source>
        <dbReference type="EMBL" id="EXY73873.1"/>
    </source>
</evidence>
<dbReference type="InterPro" id="IPR021533">
    <property type="entry name" value="PepSY-like"/>
</dbReference>
<reference evidence="3 4" key="1">
    <citation type="submission" date="2014-02" db="EMBL/GenBank/DDBJ databases">
        <authorList>
            <person name="Sears C."/>
            <person name="Carroll K."/>
            <person name="Sack B.R."/>
            <person name="Qadri F."/>
            <person name="Myers L.L."/>
            <person name="Chung G.-T."/>
            <person name="Escheverria P."/>
            <person name="Fraser C.M."/>
            <person name="Sadzewicz L."/>
            <person name="Shefchek K.A."/>
            <person name="Tallon L."/>
            <person name="Das S.P."/>
            <person name="Daugherty S."/>
            <person name="Mongodin E.F."/>
        </authorList>
    </citation>
    <scope>NUCLEOTIDE SEQUENCE [LARGE SCALE GENOMIC DNA]</scope>
    <source>
        <strain evidence="4">3988T(B)14</strain>
    </source>
</reference>
<dbReference type="AlphaFoldDB" id="A0A015UIW5"/>
<proteinExistence type="predicted"/>
<feature type="signal peptide" evidence="1">
    <location>
        <begin position="1"/>
        <end position="20"/>
    </location>
</feature>
<evidence type="ECO:0000259" key="2">
    <source>
        <dbReference type="Pfam" id="PF11396"/>
    </source>
</evidence>
<dbReference type="PATRIC" id="fig|1339315.3.peg.3041"/>
<accession>A0A015UIW5</accession>
<keyword evidence="1" id="KW-0732">Signal</keyword>
<sequence>MKKLLLLFVCLFTLQTIARADDDKPIQVSQMPQKAQQFIKQHFAGSNIAMAKVESDFLQKSYDVIFTDGNKVEFDKKGNWTEVNCKFSVVPQGIIPSPIPKYTATNYPDAKVLKIERDKTDYEVKLSNGWELKFDSKFNLIDIDN</sequence>
<evidence type="ECO:0000256" key="1">
    <source>
        <dbReference type="SAM" id="SignalP"/>
    </source>
</evidence>